<dbReference type="Pfam" id="PF13103">
    <property type="entry name" value="TonB_2"/>
    <property type="match status" value="1"/>
</dbReference>
<evidence type="ECO:0008006" key="3">
    <source>
        <dbReference type="Google" id="ProtNLM"/>
    </source>
</evidence>
<dbReference type="AlphaFoldDB" id="A0A017T5K5"/>
<proteinExistence type="predicted"/>
<organism evidence="1 2">
    <name type="scientific">Chondromyces apiculatus DSM 436</name>
    <dbReference type="NCBI Taxonomy" id="1192034"/>
    <lineage>
        <taxon>Bacteria</taxon>
        <taxon>Pseudomonadati</taxon>
        <taxon>Myxococcota</taxon>
        <taxon>Polyangia</taxon>
        <taxon>Polyangiales</taxon>
        <taxon>Polyangiaceae</taxon>
        <taxon>Chondromyces</taxon>
    </lineage>
</organism>
<name>A0A017T5K5_9BACT</name>
<gene>
    <name evidence="1" type="ORF">CAP_4482</name>
</gene>
<keyword evidence="2" id="KW-1185">Reference proteome</keyword>
<protein>
    <recommendedName>
        <fullName evidence="3">TonB-like protein</fullName>
    </recommendedName>
</protein>
<comment type="caution">
    <text evidence="1">The sequence shown here is derived from an EMBL/GenBank/DDBJ whole genome shotgun (WGS) entry which is preliminary data.</text>
</comment>
<dbReference type="Proteomes" id="UP000019678">
    <property type="component" value="Unassembled WGS sequence"/>
</dbReference>
<sequence length="255" mass="27077">MALFVGLAIQVGAAVAISMADLNRPAEIPELDKGSEKPVRVIPVLDLDAPALKLGGKKVNYKLPDRWVKQTPKPRVEQQAFVTPKASKEEKDIPAPEIKVADAGTEIPEPDAEVAKEVEVILDAAIDVEVANVDTEGHSDGVAEGTETDPLKARAVDLYLARVRSWFSSRFRVGGSGLPPEELTKYKPSAVIVLSGGTMQSYTLNPSGNAAFDAAARATLEGARGQSLPSPPENYPDLGSKSIGVTFVCTEKSCD</sequence>
<evidence type="ECO:0000313" key="1">
    <source>
        <dbReference type="EMBL" id="EYF04514.1"/>
    </source>
</evidence>
<evidence type="ECO:0000313" key="2">
    <source>
        <dbReference type="Proteomes" id="UP000019678"/>
    </source>
</evidence>
<dbReference type="SUPFAM" id="SSF74653">
    <property type="entry name" value="TolA/TonB C-terminal domain"/>
    <property type="match status" value="1"/>
</dbReference>
<dbReference type="EMBL" id="ASRX01000033">
    <property type="protein sequence ID" value="EYF04514.1"/>
    <property type="molecule type" value="Genomic_DNA"/>
</dbReference>
<dbReference type="STRING" id="1192034.CAP_4482"/>
<accession>A0A017T5K5</accession>
<reference evidence="1 2" key="1">
    <citation type="submission" date="2013-05" db="EMBL/GenBank/DDBJ databases">
        <title>Genome assembly of Chondromyces apiculatus DSM 436.</title>
        <authorList>
            <person name="Sharma G."/>
            <person name="Khatri I."/>
            <person name="Kaur C."/>
            <person name="Mayilraj S."/>
            <person name="Subramanian S."/>
        </authorList>
    </citation>
    <scope>NUCLEOTIDE SEQUENCE [LARGE SCALE GENOMIC DNA]</scope>
    <source>
        <strain evidence="1 2">DSM 436</strain>
    </source>
</reference>